<accession>K0IKR6</accession>
<gene>
    <name evidence="1" type="ordered locus">Ngar_c30100</name>
</gene>
<dbReference type="HOGENOM" id="CLU_114820_0_0_2"/>
<reference evidence="1 2" key="1">
    <citation type="journal article" date="2012" name="Environ. Microbiol.">
        <title>The genome of the ammonia-oxidizing Candidatus Nitrososphaera gargensis: insights into metabolic versatility and environmental adaptations.</title>
        <authorList>
            <person name="Spang A."/>
            <person name="Poehlein A."/>
            <person name="Offre P."/>
            <person name="Zumbragel S."/>
            <person name="Haider S."/>
            <person name="Rychlik N."/>
            <person name="Nowka B."/>
            <person name="Schmeisser C."/>
            <person name="Lebedeva E.V."/>
            <person name="Rattei T."/>
            <person name="Bohm C."/>
            <person name="Schmid M."/>
            <person name="Galushko A."/>
            <person name="Hatzenpichler R."/>
            <person name="Weinmaier T."/>
            <person name="Daniel R."/>
            <person name="Schleper C."/>
            <person name="Spieck E."/>
            <person name="Streit W."/>
            <person name="Wagner M."/>
        </authorList>
    </citation>
    <scope>NUCLEOTIDE SEQUENCE [LARGE SCALE GENOMIC DNA]</scope>
    <source>
        <strain evidence="2">Ga9.2</strain>
    </source>
</reference>
<dbReference type="BioCyc" id="CNIT1237085:G1324-3010-MONOMER"/>
<evidence type="ECO:0000313" key="1">
    <source>
        <dbReference type="EMBL" id="AFU59928.1"/>
    </source>
</evidence>
<dbReference type="Proteomes" id="UP000008037">
    <property type="component" value="Chromosome"/>
</dbReference>
<protein>
    <submittedName>
        <fullName evidence="1">Uncharacterized protein</fullName>
    </submittedName>
</protein>
<dbReference type="InParanoid" id="K0IKR6"/>
<organism evidence="1 2">
    <name type="scientific">Nitrososphaera gargensis (strain Ga9.2)</name>
    <dbReference type="NCBI Taxonomy" id="1237085"/>
    <lineage>
        <taxon>Archaea</taxon>
        <taxon>Nitrososphaerota</taxon>
        <taxon>Nitrososphaeria</taxon>
        <taxon>Nitrososphaerales</taxon>
        <taxon>Nitrososphaeraceae</taxon>
        <taxon>Nitrososphaera</taxon>
    </lineage>
</organism>
<dbReference type="AlphaFoldDB" id="K0IKR6"/>
<dbReference type="KEGG" id="nga:Ngar_c30100"/>
<name>K0IKR6_NITGG</name>
<dbReference type="STRING" id="1237085.Ngar_c30100"/>
<sequence>MDNKSSSYFYREVMSLDCPMIGHVVRETEDRIVVFGLGDDRYDILKTEIQSDSSERIMIGLPLYEIARRYKRSRRESLPRSRKDLEDGVYQLSSEGEKEHQIIPSLSYKSVVTMDKEHVGHIISETKNKIIVFGHYMYRFDIPKSEIHSINTKNTVILRMRYDNVFRYGVDRNAQLPGSQFSAKP</sequence>
<keyword evidence="2" id="KW-1185">Reference proteome</keyword>
<evidence type="ECO:0000313" key="2">
    <source>
        <dbReference type="Proteomes" id="UP000008037"/>
    </source>
</evidence>
<dbReference type="EMBL" id="CP002408">
    <property type="protein sequence ID" value="AFU59928.1"/>
    <property type="molecule type" value="Genomic_DNA"/>
</dbReference>
<proteinExistence type="predicted"/>
<dbReference type="OrthoDB" id="5955at2157"/>